<organism evidence="1">
    <name type="scientific">Gracilaria vermiculophylla</name>
    <dbReference type="NCBI Taxonomy" id="2608709"/>
    <lineage>
        <taxon>Eukaryota</taxon>
        <taxon>Rhodophyta</taxon>
        <taxon>Florideophyceae</taxon>
        <taxon>Rhodymeniophycidae</taxon>
        <taxon>Gracilariales</taxon>
        <taxon>Gracilariaceae</taxon>
        <taxon>Gracilaria</taxon>
    </lineage>
</organism>
<protein>
    <submittedName>
        <fullName evidence="1">Uncharacterized protein</fullName>
    </submittedName>
</protein>
<geneLocation type="plasmid" evidence="1">
    <name>Gve4548</name>
</geneLocation>
<accession>A0A346Q012</accession>
<dbReference type="Pfam" id="PF07112">
    <property type="entry name" value="DUF1368"/>
    <property type="match status" value="1"/>
</dbReference>
<reference evidence="1" key="1">
    <citation type="journal article" date="2018" name="J. Phycol.">
        <title>Organellar genomics: a useful tool to study evolutionary relationships and molecular evolution in Gracilariaceae (Rhodophyta).</title>
        <authorList>
            <person name="Iha C."/>
            <person name="Grassa C.J."/>
            <person name="de M Lyra G."/>
            <person name="Davis C.C."/>
            <person name="Verbruggen H."/>
            <person name="Oliveira M.C."/>
        </authorList>
    </citation>
    <scope>NUCLEOTIDE SEQUENCE</scope>
    <source>
        <plasmid evidence="1">Gve4548</plasmid>
    </source>
</reference>
<keyword evidence="1" id="KW-0614">Plasmid</keyword>
<evidence type="ECO:0000313" key="1">
    <source>
        <dbReference type="EMBL" id="AXR86338.1"/>
    </source>
</evidence>
<sequence length="411" mass="47965">MNYNYILPALSPDLARKVNNIENIIKSSQVNFKQYFIYISDSSALSKSQSEDDWSFCILILKFLSSDEEFDDLFSILNWFLYRYRYRDKFIKHDSYVSKTIKKVICFALKSSLIGSSLDKVQVRKICSRPISSSSNSYKSIDRNHVIKVCNILNIFSMDSKPSAFINPIIDYSNNPDNYLKISSQDSNLNHFDLTIFLAILHQYKNSNLYTSFKLDVASILKLIGYDTGYSRRKLLSSLKKLSTTNIECRKQYLKFATNDLKSPDDYFYSFCGNLLSFEALSSKKMTSINIQISLPLIRIFDADNYYALINWQIFTSLPTTKLRLLYFYFCLNVKVSVYFTEFSIKSIVNVLYSASSSSNVRFFSAEVRKMFLFFIKHKNMFIDFEFDPIINHSYNTIHSLKVRRSKLILI</sequence>
<proteinExistence type="predicted"/>
<dbReference type="EMBL" id="MH396027">
    <property type="protein sequence ID" value="AXR86338.1"/>
    <property type="molecule type" value="Genomic_DNA"/>
</dbReference>
<dbReference type="AlphaFoldDB" id="A0A346Q012"/>
<name>A0A346Q012_9FLOR</name>
<dbReference type="InterPro" id="IPR010778">
    <property type="entry name" value="DUF1368"/>
</dbReference>